<protein>
    <submittedName>
        <fullName evidence="11">Nitrogen fixation protein fixI calcium ATPase, transmembrane domain</fullName>
    </submittedName>
</protein>
<dbReference type="InterPro" id="IPR036412">
    <property type="entry name" value="HAD-like_sf"/>
</dbReference>
<dbReference type="Pfam" id="PF00702">
    <property type="entry name" value="Hydrolase"/>
    <property type="match status" value="1"/>
</dbReference>
<dbReference type="CDD" id="cd00371">
    <property type="entry name" value="HMA"/>
    <property type="match status" value="1"/>
</dbReference>
<dbReference type="Proteomes" id="UP000191933">
    <property type="component" value="Unassembled WGS sequence"/>
</dbReference>
<dbReference type="GO" id="GO:0016887">
    <property type="term" value="F:ATP hydrolysis activity"/>
    <property type="evidence" value="ECO:0007669"/>
    <property type="project" value="InterPro"/>
</dbReference>
<evidence type="ECO:0000256" key="9">
    <source>
        <dbReference type="SAM" id="MobiDB-lite"/>
    </source>
</evidence>
<dbReference type="InterPro" id="IPR023214">
    <property type="entry name" value="HAD_sf"/>
</dbReference>
<dbReference type="GO" id="GO:0005524">
    <property type="term" value="F:ATP binding"/>
    <property type="evidence" value="ECO:0007669"/>
    <property type="project" value="UniProtKB-UniRule"/>
</dbReference>
<feature type="transmembrane region" description="Helical" evidence="8">
    <location>
        <begin position="245"/>
        <end position="263"/>
    </location>
</feature>
<dbReference type="Pfam" id="PF00403">
    <property type="entry name" value="HMA"/>
    <property type="match status" value="1"/>
</dbReference>
<dbReference type="InterPro" id="IPR023299">
    <property type="entry name" value="ATPase_P-typ_cyto_dom_N"/>
</dbReference>
<dbReference type="InterPro" id="IPR023298">
    <property type="entry name" value="ATPase_P-typ_TM_dom_sf"/>
</dbReference>
<dbReference type="PROSITE" id="PS50846">
    <property type="entry name" value="HMA_2"/>
    <property type="match status" value="1"/>
</dbReference>
<dbReference type="SUPFAM" id="SSF56784">
    <property type="entry name" value="HAD-like"/>
    <property type="match status" value="1"/>
</dbReference>
<feature type="transmembrane region" description="Helical" evidence="8">
    <location>
        <begin position="152"/>
        <end position="173"/>
    </location>
</feature>
<feature type="domain" description="HMA" evidence="10">
    <location>
        <begin position="66"/>
        <end position="136"/>
    </location>
</feature>
<organism evidence="11 12">
    <name type="scientific">Agrobacterium genomosp. 2 str. CFBP 5494</name>
    <dbReference type="NCBI Taxonomy" id="1183436"/>
    <lineage>
        <taxon>Bacteria</taxon>
        <taxon>Pseudomonadati</taxon>
        <taxon>Pseudomonadota</taxon>
        <taxon>Alphaproteobacteria</taxon>
        <taxon>Hyphomicrobiales</taxon>
        <taxon>Rhizobiaceae</taxon>
        <taxon>Rhizobium/Agrobacterium group</taxon>
        <taxon>Agrobacterium</taxon>
        <taxon>Agrobacterium tumefaciens complex</taxon>
    </lineage>
</organism>
<dbReference type="Gene3D" id="2.70.150.10">
    <property type="entry name" value="Calcium-transporting ATPase, cytoplasmic transduction domain A"/>
    <property type="match status" value="1"/>
</dbReference>
<keyword evidence="8" id="KW-0067">ATP-binding</keyword>
<keyword evidence="6 8" id="KW-1133">Transmembrane helix</keyword>
<dbReference type="SUPFAM" id="SSF55008">
    <property type="entry name" value="HMA, heavy metal-associated domain"/>
    <property type="match status" value="1"/>
</dbReference>
<dbReference type="PROSITE" id="PS00154">
    <property type="entry name" value="ATPASE_E1_E2"/>
    <property type="match status" value="1"/>
</dbReference>
<keyword evidence="3 8" id="KW-0812">Transmembrane</keyword>
<dbReference type="SFLD" id="SFLDS00003">
    <property type="entry name" value="Haloacid_Dehalogenase"/>
    <property type="match status" value="1"/>
</dbReference>
<keyword evidence="8" id="KW-0547">Nucleotide-binding</keyword>
<proteinExistence type="inferred from homology"/>
<dbReference type="SUPFAM" id="SSF81653">
    <property type="entry name" value="Calcium ATPase, transduction domain A"/>
    <property type="match status" value="1"/>
</dbReference>
<keyword evidence="7 8" id="KW-0472">Membrane</keyword>
<feature type="region of interest" description="Disordered" evidence="9">
    <location>
        <begin position="1"/>
        <end position="25"/>
    </location>
</feature>
<dbReference type="InterPro" id="IPR018303">
    <property type="entry name" value="ATPase_P-typ_P_site"/>
</dbReference>
<dbReference type="Gene3D" id="3.40.50.1000">
    <property type="entry name" value="HAD superfamily/HAD-like"/>
    <property type="match status" value="1"/>
</dbReference>
<name>A0A9W5F2G1_9HYPH</name>
<feature type="transmembrane region" description="Helical" evidence="8">
    <location>
        <begin position="185"/>
        <end position="205"/>
    </location>
</feature>
<dbReference type="SFLD" id="SFLDF00027">
    <property type="entry name" value="p-type_atpase"/>
    <property type="match status" value="1"/>
</dbReference>
<keyword evidence="5" id="KW-1278">Translocase</keyword>
<keyword evidence="8" id="KW-1003">Cell membrane</keyword>
<dbReference type="GO" id="GO:0019829">
    <property type="term" value="F:ATPase-coupled monoatomic cation transmembrane transporter activity"/>
    <property type="evidence" value="ECO:0007669"/>
    <property type="project" value="InterPro"/>
</dbReference>
<dbReference type="Gene3D" id="3.30.70.100">
    <property type="match status" value="1"/>
</dbReference>
<evidence type="ECO:0000256" key="1">
    <source>
        <dbReference type="ARBA" id="ARBA00004370"/>
    </source>
</evidence>
<dbReference type="InterPro" id="IPR006121">
    <property type="entry name" value="HMA_dom"/>
</dbReference>
<dbReference type="InterPro" id="IPR044492">
    <property type="entry name" value="P_typ_ATPase_HD_dom"/>
</dbReference>
<dbReference type="InterPro" id="IPR001757">
    <property type="entry name" value="P_typ_ATPase"/>
</dbReference>
<dbReference type="InterPro" id="IPR059000">
    <property type="entry name" value="ATPase_P-type_domA"/>
</dbReference>
<feature type="compositionally biased region" description="Basic and acidic residues" evidence="9">
    <location>
        <begin position="1"/>
        <end position="24"/>
    </location>
</feature>
<dbReference type="Gene3D" id="3.40.1110.10">
    <property type="entry name" value="Calcium-transporting ATPase, cytoplasmic domain N"/>
    <property type="match status" value="1"/>
</dbReference>
<comment type="similarity">
    <text evidence="2 8">Belongs to the cation transport ATPase (P-type) (TC 3.A.3) family. Type IB subfamily.</text>
</comment>
<feature type="transmembrane region" description="Helical" evidence="8">
    <location>
        <begin position="217"/>
        <end position="239"/>
    </location>
</feature>
<dbReference type="CDD" id="cd02092">
    <property type="entry name" value="P-type_ATPase_FixI-like"/>
    <property type="match status" value="1"/>
</dbReference>
<dbReference type="SFLD" id="SFLDG00002">
    <property type="entry name" value="C1.7:_P-type_atpase_like"/>
    <property type="match status" value="1"/>
</dbReference>
<dbReference type="GO" id="GO:0005886">
    <property type="term" value="C:plasma membrane"/>
    <property type="evidence" value="ECO:0007669"/>
    <property type="project" value="UniProtKB-SubCell"/>
</dbReference>
<dbReference type="NCBIfam" id="TIGR01511">
    <property type="entry name" value="ATPase-IB1_Cu"/>
    <property type="match status" value="1"/>
</dbReference>
<dbReference type="NCBIfam" id="TIGR01525">
    <property type="entry name" value="ATPase-IB_hvy"/>
    <property type="match status" value="1"/>
</dbReference>
<dbReference type="EMBL" id="FBVY01000003">
    <property type="protein sequence ID" value="CUW86754.1"/>
    <property type="molecule type" value="Genomic_DNA"/>
</dbReference>
<dbReference type="PRINTS" id="PR00943">
    <property type="entry name" value="CUATPASE"/>
</dbReference>
<reference evidence="11 12" key="1">
    <citation type="submission" date="2016-01" db="EMBL/GenBank/DDBJ databases">
        <authorList>
            <person name="Regsiter A."/>
            <person name="william w."/>
        </authorList>
    </citation>
    <scope>NUCLEOTIDE SEQUENCE [LARGE SCALE GENOMIC DNA]</scope>
    <source>
        <strain evidence="11 12">CFBP 5494</strain>
    </source>
</reference>
<sequence length="791" mass="83715">MDRRNYSRQERPDHRARGHADRRCQGAPMSCCAPGTEGSLQLADPVNPPSSEELMLASRDLGQGLRQTDLSVPDVYCGACITTVERALCRLPQVERARLNLSSKRVAIVWREEVEGVRTDPADLARAILATGYRTHLFASGQDASDALRSQLIRAVALCGFASANIMLLSVSVWSGADAATRDMFHWISAMIAAPALIYGGRFFYQSAWSALKHGRTNMDVPIALAITLSYAVSLWETIHHGEHAWFDATVSLLFFLLIGRTLDHIMRDKARSAIAGLARLSPWGATVLGENGTREYRPLADIEPGMSIAIAAGDRVAVDAVVESGSSDLDMSIVNGESAPRRVAVGDSLQAGTLNLTGSLVARVTASARDSFLSEVISLMEAAEGGRARYRRIADRAASYYSPVVHLLALVSFLGWGFFGGDWKQAMLIAIAVLIITCPCALGLAVPVVQVVAAGRLFRHGIMVKEGSAMERLAEIDTVLFDKTGTLTIGRPRLVETGEVKPATMAIAAGLAAHSRHPLSKALHAAYSGPLPAYETVHEIPGSGVEAKTDVGTYRLGNRRFACPDDEGADNGNARSEVVLSLDGRLLASFGFDDNPRAGAAAALRSLSVRGLAQEIVSGDRAAAVSAMADRLGIANWSADLSPKDKAARCASLTGEGHKVLMVGDGINDAPALAAAHVSMAPATAADIGRQAADFVFMQEDLDAVPFAIETSQQAGKLIRQNFALAIGYNIIAVPIAIAGYATPMIAAIAMSTSSLIVVANALRLAGSVESAGRRNEPETGFAGEGAQLA</sequence>
<evidence type="ECO:0000256" key="6">
    <source>
        <dbReference type="ARBA" id="ARBA00022989"/>
    </source>
</evidence>
<dbReference type="InterPro" id="IPR036163">
    <property type="entry name" value="HMA_dom_sf"/>
</dbReference>
<dbReference type="PANTHER" id="PTHR46594:SF4">
    <property type="entry name" value="P-TYPE CATION-TRANSPORTING ATPASE"/>
    <property type="match status" value="1"/>
</dbReference>
<dbReference type="AlphaFoldDB" id="A0A9W5F2G1"/>
<dbReference type="SUPFAM" id="SSF81665">
    <property type="entry name" value="Calcium ATPase, transmembrane domain M"/>
    <property type="match status" value="1"/>
</dbReference>
<comment type="caution">
    <text evidence="11">The sequence shown here is derived from an EMBL/GenBank/DDBJ whole genome shotgun (WGS) entry which is preliminary data.</text>
</comment>
<dbReference type="GO" id="GO:0046872">
    <property type="term" value="F:metal ion binding"/>
    <property type="evidence" value="ECO:0007669"/>
    <property type="project" value="UniProtKB-KW"/>
</dbReference>
<dbReference type="PRINTS" id="PR00119">
    <property type="entry name" value="CATATPASE"/>
</dbReference>
<evidence type="ECO:0000256" key="7">
    <source>
        <dbReference type="ARBA" id="ARBA00023136"/>
    </source>
</evidence>
<accession>A0A9W5F2G1</accession>
<evidence type="ECO:0000313" key="11">
    <source>
        <dbReference type="EMBL" id="CUW86754.1"/>
    </source>
</evidence>
<dbReference type="GO" id="GO:0030001">
    <property type="term" value="P:metal ion transport"/>
    <property type="evidence" value="ECO:0007669"/>
    <property type="project" value="UniProtKB-ARBA"/>
</dbReference>
<dbReference type="NCBIfam" id="TIGR01512">
    <property type="entry name" value="ATPase-IB2_Cd"/>
    <property type="match status" value="1"/>
</dbReference>
<keyword evidence="4 8" id="KW-0479">Metal-binding</keyword>
<evidence type="ECO:0000256" key="3">
    <source>
        <dbReference type="ARBA" id="ARBA00022692"/>
    </source>
</evidence>
<evidence type="ECO:0000313" key="12">
    <source>
        <dbReference type="Proteomes" id="UP000191933"/>
    </source>
</evidence>
<dbReference type="Pfam" id="PF00122">
    <property type="entry name" value="E1-E2_ATPase"/>
    <property type="match status" value="1"/>
</dbReference>
<evidence type="ECO:0000256" key="5">
    <source>
        <dbReference type="ARBA" id="ARBA00022967"/>
    </source>
</evidence>
<feature type="transmembrane region" description="Helical" evidence="8">
    <location>
        <begin position="426"/>
        <end position="454"/>
    </location>
</feature>
<keyword evidence="12" id="KW-1185">Reference proteome</keyword>
<comment type="subcellular location">
    <subcellularLocation>
        <location evidence="8">Cell membrane</location>
    </subcellularLocation>
    <subcellularLocation>
        <location evidence="1">Membrane</location>
    </subcellularLocation>
</comment>
<dbReference type="NCBIfam" id="TIGR01494">
    <property type="entry name" value="ATPase_P-type"/>
    <property type="match status" value="1"/>
</dbReference>
<evidence type="ECO:0000256" key="2">
    <source>
        <dbReference type="ARBA" id="ARBA00006024"/>
    </source>
</evidence>
<dbReference type="InterPro" id="IPR027256">
    <property type="entry name" value="P-typ_ATPase_IB"/>
</dbReference>
<gene>
    <name evidence="11" type="ORF">AGR2A_Cc110174</name>
</gene>
<feature type="transmembrane region" description="Helical" evidence="8">
    <location>
        <begin position="398"/>
        <end position="420"/>
    </location>
</feature>
<feature type="transmembrane region" description="Helical" evidence="8">
    <location>
        <begin position="724"/>
        <end position="743"/>
    </location>
</feature>
<evidence type="ECO:0000259" key="10">
    <source>
        <dbReference type="PROSITE" id="PS50846"/>
    </source>
</evidence>
<evidence type="ECO:0000256" key="8">
    <source>
        <dbReference type="RuleBase" id="RU362081"/>
    </source>
</evidence>
<dbReference type="InterPro" id="IPR008250">
    <property type="entry name" value="ATPase_P-typ_transduc_dom_A_sf"/>
</dbReference>
<evidence type="ECO:0000256" key="4">
    <source>
        <dbReference type="ARBA" id="ARBA00022723"/>
    </source>
</evidence>
<dbReference type="GO" id="GO:0015662">
    <property type="term" value="F:P-type ion transporter activity"/>
    <property type="evidence" value="ECO:0007669"/>
    <property type="project" value="UniProtKB-ARBA"/>
</dbReference>
<dbReference type="PANTHER" id="PTHR46594">
    <property type="entry name" value="P-TYPE CATION-TRANSPORTING ATPASE"/>
    <property type="match status" value="1"/>
</dbReference>